<dbReference type="InterPro" id="IPR011006">
    <property type="entry name" value="CheY-like_superfamily"/>
</dbReference>
<organism evidence="6 7">
    <name type="scientific">Pseudobutyrivibrio ruminis</name>
    <dbReference type="NCBI Taxonomy" id="46206"/>
    <lineage>
        <taxon>Bacteria</taxon>
        <taxon>Bacillati</taxon>
        <taxon>Bacillota</taxon>
        <taxon>Clostridia</taxon>
        <taxon>Lachnospirales</taxon>
        <taxon>Lachnospiraceae</taxon>
        <taxon>Pseudobutyrivibrio</taxon>
    </lineage>
</organism>
<reference evidence="6" key="1">
    <citation type="submission" date="2019-04" db="EMBL/GenBank/DDBJ databases">
        <title>Evolution of Biomass-Degrading Anaerobic Consortia Revealed by Metagenomics.</title>
        <authorList>
            <person name="Peng X."/>
        </authorList>
    </citation>
    <scope>NUCLEOTIDE SEQUENCE</scope>
    <source>
        <strain evidence="6">SIG311</strain>
    </source>
</reference>
<dbReference type="SMART" id="SM00448">
    <property type="entry name" value="REC"/>
    <property type="match status" value="1"/>
</dbReference>
<evidence type="ECO:0000259" key="5">
    <source>
        <dbReference type="PROSITE" id="PS50110"/>
    </source>
</evidence>
<keyword evidence="2 4" id="KW-0597">Phosphoprotein</keyword>
<evidence type="ECO:0000256" key="1">
    <source>
        <dbReference type="ARBA" id="ARBA00018672"/>
    </source>
</evidence>
<proteinExistence type="predicted"/>
<evidence type="ECO:0000256" key="4">
    <source>
        <dbReference type="PROSITE-ProRule" id="PRU00169"/>
    </source>
</evidence>
<dbReference type="EMBL" id="SVER01000055">
    <property type="protein sequence ID" value="MBE5920828.1"/>
    <property type="molecule type" value="Genomic_DNA"/>
</dbReference>
<evidence type="ECO:0000313" key="6">
    <source>
        <dbReference type="EMBL" id="MBE5920828.1"/>
    </source>
</evidence>
<dbReference type="SUPFAM" id="SSF52172">
    <property type="entry name" value="CheY-like"/>
    <property type="match status" value="1"/>
</dbReference>
<dbReference type="AlphaFoldDB" id="A0A927UEW3"/>
<evidence type="ECO:0000313" key="7">
    <source>
        <dbReference type="Proteomes" id="UP000766246"/>
    </source>
</evidence>
<dbReference type="InterPro" id="IPR001789">
    <property type="entry name" value="Sig_transdc_resp-reg_receiver"/>
</dbReference>
<name>A0A927UEW3_9FIRM</name>
<dbReference type="Pfam" id="PF00072">
    <property type="entry name" value="Response_reg"/>
    <property type="match status" value="1"/>
</dbReference>
<protein>
    <recommendedName>
        <fullName evidence="1">Stage 0 sporulation protein A homolog</fullName>
    </recommendedName>
</protein>
<evidence type="ECO:0000256" key="2">
    <source>
        <dbReference type="ARBA" id="ARBA00022553"/>
    </source>
</evidence>
<evidence type="ECO:0000256" key="3">
    <source>
        <dbReference type="ARBA" id="ARBA00024867"/>
    </source>
</evidence>
<accession>A0A927UEW3</accession>
<comment type="function">
    <text evidence="3">May play the central regulatory role in sporulation. It may be an element of the effector pathway responsible for the activation of sporulation genes in response to nutritional stress. Spo0A may act in concert with spo0H (a sigma factor) to control the expression of some genes that are critical to the sporulation process.</text>
</comment>
<dbReference type="GO" id="GO:0000160">
    <property type="term" value="P:phosphorelay signal transduction system"/>
    <property type="evidence" value="ECO:0007669"/>
    <property type="project" value="InterPro"/>
</dbReference>
<dbReference type="InterPro" id="IPR050595">
    <property type="entry name" value="Bact_response_regulator"/>
</dbReference>
<dbReference type="PANTHER" id="PTHR44591">
    <property type="entry name" value="STRESS RESPONSE REGULATOR PROTEIN 1"/>
    <property type="match status" value="1"/>
</dbReference>
<feature type="domain" description="Response regulatory" evidence="5">
    <location>
        <begin position="18"/>
        <end position="133"/>
    </location>
</feature>
<dbReference type="Proteomes" id="UP000766246">
    <property type="component" value="Unassembled WGS sequence"/>
</dbReference>
<gene>
    <name evidence="6" type="ORF">E7272_13440</name>
</gene>
<sequence>MIESRYKKYIRGRGTEMKILIVDDEIFALKTLERLLSEEDDMEILQAGDCYDAYMMYEEMHPDIVITDILMKGGIGGEWLIEKLLSYDSQAKIIVCSGRPKADLLKYKLMGAKHCIQKPIKYQELWDCIDDII</sequence>
<dbReference type="Gene3D" id="3.40.50.2300">
    <property type="match status" value="1"/>
</dbReference>
<dbReference type="PANTHER" id="PTHR44591:SF3">
    <property type="entry name" value="RESPONSE REGULATORY DOMAIN-CONTAINING PROTEIN"/>
    <property type="match status" value="1"/>
</dbReference>
<dbReference type="PROSITE" id="PS50110">
    <property type="entry name" value="RESPONSE_REGULATORY"/>
    <property type="match status" value="1"/>
</dbReference>
<comment type="caution">
    <text evidence="6">The sequence shown here is derived from an EMBL/GenBank/DDBJ whole genome shotgun (WGS) entry which is preliminary data.</text>
</comment>
<feature type="modified residue" description="4-aspartylphosphate" evidence="4">
    <location>
        <position position="68"/>
    </location>
</feature>